<dbReference type="EMBL" id="LAZR01042332">
    <property type="protein sequence ID" value="KKL09773.1"/>
    <property type="molecule type" value="Genomic_DNA"/>
</dbReference>
<reference evidence="1" key="1">
    <citation type="journal article" date="2015" name="Nature">
        <title>Complex archaea that bridge the gap between prokaryotes and eukaryotes.</title>
        <authorList>
            <person name="Spang A."/>
            <person name="Saw J.H."/>
            <person name="Jorgensen S.L."/>
            <person name="Zaremba-Niedzwiedzka K."/>
            <person name="Martijn J."/>
            <person name="Lind A.E."/>
            <person name="van Eijk R."/>
            <person name="Schleper C."/>
            <person name="Guy L."/>
            <person name="Ettema T.J."/>
        </authorList>
    </citation>
    <scope>NUCLEOTIDE SEQUENCE</scope>
</reference>
<gene>
    <name evidence="1" type="ORF">LCGC14_2562500</name>
</gene>
<sequence length="27" mass="3226">MDVESYLKEKSEKVTRCIDGYFSRPDE</sequence>
<evidence type="ECO:0000313" key="1">
    <source>
        <dbReference type="EMBL" id="KKL09773.1"/>
    </source>
</evidence>
<organism evidence="1">
    <name type="scientific">marine sediment metagenome</name>
    <dbReference type="NCBI Taxonomy" id="412755"/>
    <lineage>
        <taxon>unclassified sequences</taxon>
        <taxon>metagenomes</taxon>
        <taxon>ecological metagenomes</taxon>
    </lineage>
</organism>
<comment type="caution">
    <text evidence="1">The sequence shown here is derived from an EMBL/GenBank/DDBJ whole genome shotgun (WGS) entry which is preliminary data.</text>
</comment>
<accession>A0A0F9DCP4</accession>
<proteinExistence type="predicted"/>
<protein>
    <submittedName>
        <fullName evidence="1">Uncharacterized protein</fullName>
    </submittedName>
</protein>
<name>A0A0F9DCP4_9ZZZZ</name>
<feature type="non-terminal residue" evidence="1">
    <location>
        <position position="27"/>
    </location>
</feature>
<dbReference type="AlphaFoldDB" id="A0A0F9DCP4"/>